<dbReference type="InterPro" id="IPR000192">
    <property type="entry name" value="Aminotrans_V_dom"/>
</dbReference>
<gene>
    <name evidence="13" type="primary">sufS</name>
    <name evidence="13" type="ORF">RVIR1_05940</name>
</gene>
<dbReference type="InterPro" id="IPR010970">
    <property type="entry name" value="Cys_dSase_SufS"/>
</dbReference>
<dbReference type="EC" id="2.8.1.7" evidence="3 9"/>
<evidence type="ECO:0000313" key="14">
    <source>
        <dbReference type="Proteomes" id="UP000282483"/>
    </source>
</evidence>
<feature type="domain" description="SUF system FeS cluster assembly SufBD core" evidence="11">
    <location>
        <begin position="178"/>
        <end position="412"/>
    </location>
</feature>
<comment type="catalytic activity">
    <reaction evidence="7 9">
        <text>(sulfur carrier)-H + L-cysteine = (sulfur carrier)-SH + L-alanine</text>
        <dbReference type="Rhea" id="RHEA:43892"/>
        <dbReference type="Rhea" id="RHEA-COMP:14737"/>
        <dbReference type="Rhea" id="RHEA-COMP:14739"/>
        <dbReference type="ChEBI" id="CHEBI:29917"/>
        <dbReference type="ChEBI" id="CHEBI:35235"/>
        <dbReference type="ChEBI" id="CHEBI:57972"/>
        <dbReference type="ChEBI" id="CHEBI:64428"/>
        <dbReference type="EC" id="2.8.1.7"/>
    </reaction>
</comment>
<evidence type="ECO:0000256" key="3">
    <source>
        <dbReference type="ARBA" id="ARBA00012239"/>
    </source>
</evidence>
<evidence type="ECO:0000256" key="2">
    <source>
        <dbReference type="ARBA" id="ARBA00010447"/>
    </source>
</evidence>
<dbReference type="PROSITE" id="PS00595">
    <property type="entry name" value="AA_TRANSFER_CLASS_5"/>
    <property type="match status" value="1"/>
</dbReference>
<comment type="function">
    <text evidence="9">Catalyzes the removal of elemental sulfur and selenium atoms from L-cysteine, L-cystine, L-selenocysteine, and L-selenocystine to produce L-alanine.</text>
</comment>
<dbReference type="InterPro" id="IPR015422">
    <property type="entry name" value="PyrdxlP-dep_Trfase_small"/>
</dbReference>
<dbReference type="GO" id="GO:0006534">
    <property type="term" value="P:cysteine metabolic process"/>
    <property type="evidence" value="ECO:0007669"/>
    <property type="project" value="UniProtKB-UniRule"/>
</dbReference>
<feature type="domain" description="SUF system FeS cluster assembly SufBD N-terminal" evidence="12">
    <location>
        <begin position="14"/>
        <end position="174"/>
    </location>
</feature>
<dbReference type="Proteomes" id="UP000282483">
    <property type="component" value="Chromosome"/>
</dbReference>
<comment type="similarity">
    <text evidence="2 9">Belongs to the class-V pyridoxal-phosphate-dependent aminotransferase family. Csd subfamily.</text>
</comment>
<sequence length="865" mass="96698">MLTTALNPNASAIAHYLNEYQRAEKRLPGYTHESLTSLQKTALAHFSNLGFPTRKHADWKYTPLTSFLQTPFSINPYNDNEALSTVLEETSSAYRLVFLNGHFSQSLSTISALPDQFIISDLTTQIKNNPERLVNYCRASLEQTNSFIHLNTAFIQDGAYIYLPANTALTSSIELIFINSGEQQFIPIRNLIIAEENSRAVIIEKYISLQENANTYFSNTVTECILSTQSHIEHYKLIEESETSTHIGNLCVTQQANSQFFSYSIALKGGLVRSDTQVKLCQAHAQCHLKGLYQATAKQHIAHHTVIDHISPYTSSKEFYKGIVADKSSAAFNGKVIVRPQAIKSTAEQLNKNLLLSRDAEVNTKPQLEIFVDDIQCTHGASIGQLDENALFYLRARGVNASEARQLLIKAFIQDIIQQMPLLRSHALLSRSLSDLLESQHKKPFDVQKIRQDFPIFQEKIQGKPLVYLDSAASMQKPHCVIERMRDFYRQEYSNVHRGIHHLSEQATDVFEKSREKVQQFINAKYFSEIILVRGTTEAINLVAQTYGRQQIKAGDEIIITHMEHHANIVPWQLLCQETGAQLKVIPINDAGELILEEYKKLLSNKTKLVALCHISNTLGTINPIKKIIDLAHANNTPVLIDGAQAVAHQKVDVQALDCDFYCFSGHKMFAPTGIGVLYGKQHLLEAMPPYQGGGSMITKVSLEKSNYREPPYKFEAGTPHIAGVIGLGAAIDYLNQLDFSAAQAYEQALLTYATEQLTQLPGIRLIGTAQEKTAILNFVIHDNQGQRIHGHDLSDILNSEVGVAVRAGQHCTMPLLQRFNVDSTVRASLAFYNTKEEIDKLIQGLKIAQSIFNAPNTTSVISHV</sequence>
<dbReference type="Pfam" id="PF01458">
    <property type="entry name" value="SUFBD_core"/>
    <property type="match status" value="1"/>
</dbReference>
<dbReference type="Pfam" id="PF19295">
    <property type="entry name" value="SufBD_N"/>
    <property type="match status" value="1"/>
</dbReference>
<dbReference type="EMBL" id="AP018005">
    <property type="protein sequence ID" value="BBB15095.1"/>
    <property type="molecule type" value="Genomic_DNA"/>
</dbReference>
<evidence type="ECO:0000256" key="1">
    <source>
        <dbReference type="ARBA" id="ARBA00001933"/>
    </source>
</evidence>
<evidence type="ECO:0000256" key="4">
    <source>
        <dbReference type="ARBA" id="ARBA00022679"/>
    </source>
</evidence>
<dbReference type="InterPro" id="IPR020578">
    <property type="entry name" value="Aminotrans_V_PyrdxlP_BS"/>
</dbReference>
<dbReference type="InterPro" id="IPR037284">
    <property type="entry name" value="SUF_FeS_clus_asmbl_SufBD_sf"/>
</dbReference>
<organism evidence="13 14">
    <name type="scientific">Candidatus Rickettsiella viridis</name>
    <dbReference type="NCBI Taxonomy" id="676208"/>
    <lineage>
        <taxon>Bacteria</taxon>
        <taxon>Pseudomonadati</taxon>
        <taxon>Pseudomonadota</taxon>
        <taxon>Gammaproteobacteria</taxon>
        <taxon>Legionellales</taxon>
        <taxon>Coxiellaceae</taxon>
        <taxon>Rickettsiella</taxon>
    </lineage>
</organism>
<evidence type="ECO:0000256" key="7">
    <source>
        <dbReference type="ARBA" id="ARBA00050776"/>
    </source>
</evidence>
<dbReference type="NCBIfam" id="TIGR01981">
    <property type="entry name" value="sufD"/>
    <property type="match status" value="1"/>
</dbReference>
<dbReference type="InterPro" id="IPR015424">
    <property type="entry name" value="PyrdxlP-dep_Trfase"/>
</dbReference>
<proteinExistence type="inferred from homology"/>
<dbReference type="Pfam" id="PF00266">
    <property type="entry name" value="Aminotran_5"/>
    <property type="match status" value="1"/>
</dbReference>
<dbReference type="InterPro" id="IPR000825">
    <property type="entry name" value="SUF_FeS_clus_asmbl_SufBD_core"/>
</dbReference>
<dbReference type="SUPFAM" id="SSF101960">
    <property type="entry name" value="Stabilizer of iron transporter SufD"/>
    <property type="match status" value="1"/>
</dbReference>
<keyword evidence="14" id="KW-1185">Reference proteome</keyword>
<evidence type="ECO:0000256" key="5">
    <source>
        <dbReference type="ARBA" id="ARBA00022898"/>
    </source>
</evidence>
<keyword evidence="5 9" id="KW-0663">Pyridoxal phosphate</keyword>
<evidence type="ECO:0000256" key="6">
    <source>
        <dbReference type="ARBA" id="ARBA00043967"/>
    </source>
</evidence>
<accession>A0A2Z5UVK7</accession>
<keyword evidence="4 9" id="KW-0808">Transferase</keyword>
<comment type="cofactor">
    <cofactor evidence="1 8">
        <name>pyridoxal 5'-phosphate</name>
        <dbReference type="ChEBI" id="CHEBI:597326"/>
    </cofactor>
</comment>
<dbReference type="NCBIfam" id="TIGR01979">
    <property type="entry name" value="sufS"/>
    <property type="match status" value="1"/>
</dbReference>
<evidence type="ECO:0000259" key="10">
    <source>
        <dbReference type="Pfam" id="PF00266"/>
    </source>
</evidence>
<comment type="similarity">
    <text evidence="6">Belongs to the iron-sulfur cluster assembly SufBD family.</text>
</comment>
<dbReference type="PANTHER" id="PTHR43586:SF8">
    <property type="entry name" value="CYSTEINE DESULFURASE 1, CHLOROPLASTIC"/>
    <property type="match status" value="1"/>
</dbReference>
<protein>
    <recommendedName>
        <fullName evidence="3 9">Cysteine desulfurase</fullName>
        <ecNumber evidence="3 9">2.8.1.7</ecNumber>
    </recommendedName>
</protein>
<dbReference type="InterPro" id="IPR011542">
    <property type="entry name" value="SUF_FeS_clus_asmbl_SufD"/>
</dbReference>
<dbReference type="GO" id="GO:0016226">
    <property type="term" value="P:iron-sulfur cluster assembly"/>
    <property type="evidence" value="ECO:0007669"/>
    <property type="project" value="InterPro"/>
</dbReference>
<name>A0A2Z5UVK7_9COXI</name>
<evidence type="ECO:0000259" key="12">
    <source>
        <dbReference type="Pfam" id="PF19295"/>
    </source>
</evidence>
<dbReference type="SUPFAM" id="SSF53383">
    <property type="entry name" value="PLP-dependent transferases"/>
    <property type="match status" value="1"/>
</dbReference>
<dbReference type="AlphaFoldDB" id="A0A2Z5UVK7"/>
<evidence type="ECO:0000256" key="8">
    <source>
        <dbReference type="RuleBase" id="RU004504"/>
    </source>
</evidence>
<dbReference type="GO" id="GO:0030170">
    <property type="term" value="F:pyridoxal phosphate binding"/>
    <property type="evidence" value="ECO:0007669"/>
    <property type="project" value="UniProtKB-UniRule"/>
</dbReference>
<dbReference type="Gene3D" id="3.40.640.10">
    <property type="entry name" value="Type I PLP-dependent aspartate aminotransferase-like (Major domain)"/>
    <property type="match status" value="1"/>
</dbReference>
<dbReference type="GO" id="GO:0031071">
    <property type="term" value="F:cysteine desulfurase activity"/>
    <property type="evidence" value="ECO:0007669"/>
    <property type="project" value="UniProtKB-UniRule"/>
</dbReference>
<dbReference type="InterPro" id="IPR045595">
    <property type="entry name" value="SufBD_N"/>
</dbReference>
<evidence type="ECO:0000259" key="11">
    <source>
        <dbReference type="Pfam" id="PF01458"/>
    </source>
</evidence>
<evidence type="ECO:0000256" key="9">
    <source>
        <dbReference type="RuleBase" id="RU004506"/>
    </source>
</evidence>
<dbReference type="InterPro" id="IPR015421">
    <property type="entry name" value="PyrdxlP-dep_Trfase_major"/>
</dbReference>
<dbReference type="PANTHER" id="PTHR43586">
    <property type="entry name" value="CYSTEINE DESULFURASE"/>
    <property type="match status" value="1"/>
</dbReference>
<dbReference type="CDD" id="cd06453">
    <property type="entry name" value="SufS_like"/>
    <property type="match status" value="1"/>
</dbReference>
<reference evidence="13 14" key="1">
    <citation type="submission" date="2017-03" db="EMBL/GenBank/DDBJ databases">
        <title>The genome sequence of Candidatus Rickettsiella viridis.</title>
        <authorList>
            <person name="Nikoh N."/>
            <person name="Tsuchida T."/>
            <person name="Yamaguchi K."/>
            <person name="Maeda T."/>
            <person name="Shigenobu S."/>
            <person name="Fukatsu T."/>
        </authorList>
    </citation>
    <scope>NUCLEOTIDE SEQUENCE [LARGE SCALE GENOMIC DNA]</scope>
    <source>
        <strain evidence="13 14">Ap-RA04</strain>
    </source>
</reference>
<dbReference type="Gene3D" id="3.90.1150.10">
    <property type="entry name" value="Aspartate Aminotransferase, domain 1"/>
    <property type="match status" value="1"/>
</dbReference>
<feature type="domain" description="Aminotransferase class V" evidence="10">
    <location>
        <begin position="467"/>
        <end position="842"/>
    </location>
</feature>
<dbReference type="KEGG" id="rvi:RVIR1_05940"/>
<evidence type="ECO:0000313" key="13">
    <source>
        <dbReference type="EMBL" id="BBB15095.1"/>
    </source>
</evidence>